<keyword evidence="3 6" id="KW-0812">Transmembrane</keyword>
<dbReference type="PANTHER" id="PTHR32196">
    <property type="entry name" value="ABC TRANSPORTER PERMEASE PROTEIN YPHD-RELATED-RELATED"/>
    <property type="match status" value="1"/>
</dbReference>
<dbReference type="GO" id="GO:0005886">
    <property type="term" value="C:plasma membrane"/>
    <property type="evidence" value="ECO:0007669"/>
    <property type="project" value="UniProtKB-SubCell"/>
</dbReference>
<dbReference type="Proteomes" id="UP001165667">
    <property type="component" value="Unassembled WGS sequence"/>
</dbReference>
<keyword evidence="4 6" id="KW-1133">Transmembrane helix</keyword>
<feature type="transmembrane region" description="Helical" evidence="6">
    <location>
        <begin position="35"/>
        <end position="55"/>
    </location>
</feature>
<dbReference type="Pfam" id="PF02653">
    <property type="entry name" value="BPD_transp_2"/>
    <property type="match status" value="1"/>
</dbReference>
<comment type="subcellular location">
    <subcellularLocation>
        <location evidence="1">Cell membrane</location>
        <topology evidence="1">Multi-pass membrane protein</topology>
    </subcellularLocation>
</comment>
<dbReference type="AlphaFoldDB" id="A0AA41Z8F1"/>
<dbReference type="GO" id="GO:0022857">
    <property type="term" value="F:transmembrane transporter activity"/>
    <property type="evidence" value="ECO:0007669"/>
    <property type="project" value="InterPro"/>
</dbReference>
<dbReference type="PANTHER" id="PTHR32196:SF72">
    <property type="entry name" value="RIBOSE IMPORT PERMEASE PROTEIN RBSC"/>
    <property type="match status" value="1"/>
</dbReference>
<keyword evidence="8" id="KW-1185">Reference proteome</keyword>
<evidence type="ECO:0000256" key="2">
    <source>
        <dbReference type="ARBA" id="ARBA00022475"/>
    </source>
</evidence>
<feature type="transmembrane region" description="Helical" evidence="6">
    <location>
        <begin position="234"/>
        <end position="256"/>
    </location>
</feature>
<dbReference type="CDD" id="cd06579">
    <property type="entry name" value="TM_PBP1_transp_AraH_like"/>
    <property type="match status" value="1"/>
</dbReference>
<evidence type="ECO:0000313" key="7">
    <source>
        <dbReference type="EMBL" id="MCW6511217.1"/>
    </source>
</evidence>
<evidence type="ECO:0000256" key="4">
    <source>
        <dbReference type="ARBA" id="ARBA00022989"/>
    </source>
</evidence>
<comment type="caution">
    <text evidence="7">The sequence shown here is derived from an EMBL/GenBank/DDBJ whole genome shotgun (WGS) entry which is preliminary data.</text>
</comment>
<feature type="transmembrane region" description="Helical" evidence="6">
    <location>
        <begin position="67"/>
        <end position="86"/>
    </location>
</feature>
<dbReference type="EMBL" id="JAMOIM010000022">
    <property type="protein sequence ID" value="MCW6511217.1"/>
    <property type="molecule type" value="Genomic_DNA"/>
</dbReference>
<accession>A0AA41Z8F1</accession>
<keyword evidence="2" id="KW-1003">Cell membrane</keyword>
<sequence length="335" mass="34888">MSQADVEPQAVRAAERNEKTSIRNLTVEQVSNLRLLALFVAVAAIGALLSHGVLLRPENLSNILQQNAVLFVVVLAQFLIVVSGGFDLSVGAVTALASVIFVGCIDYGLAVSIPAALLAGLAVGVVNGVLVTFVRLPSFVVTLGTMQIGYSVAKMWTGGGTIQTGFRGATLPQPLLRFYSVDWLHVPLPVWLAIGILALTALYLRSSIGHFLFAVGGNARAARLAGIPVSRVRLTAYAVASLIASVGGLLFALRVGYGDPQAGTWLALDSIAAVSIGGVSLTGGEGSILSGFLGVLIIAMLDNIMNLLGVSVNAQPIVKGVIVIATVYIYSRRRS</sequence>
<evidence type="ECO:0000256" key="3">
    <source>
        <dbReference type="ARBA" id="ARBA00022692"/>
    </source>
</evidence>
<feature type="transmembrane region" description="Helical" evidence="6">
    <location>
        <begin position="190"/>
        <end position="213"/>
    </location>
</feature>
<reference evidence="7" key="1">
    <citation type="submission" date="2022-05" db="EMBL/GenBank/DDBJ databases">
        <authorList>
            <person name="Pankratov T."/>
        </authorList>
    </citation>
    <scope>NUCLEOTIDE SEQUENCE</scope>
    <source>
        <strain evidence="7">BP6-180914</strain>
    </source>
</reference>
<evidence type="ECO:0000256" key="6">
    <source>
        <dbReference type="SAM" id="Phobius"/>
    </source>
</evidence>
<evidence type="ECO:0000256" key="5">
    <source>
        <dbReference type="ARBA" id="ARBA00023136"/>
    </source>
</evidence>
<evidence type="ECO:0000313" key="8">
    <source>
        <dbReference type="Proteomes" id="UP001165667"/>
    </source>
</evidence>
<organism evidence="7 8">
    <name type="scientific">Lichenifustis flavocetrariae</name>
    <dbReference type="NCBI Taxonomy" id="2949735"/>
    <lineage>
        <taxon>Bacteria</taxon>
        <taxon>Pseudomonadati</taxon>
        <taxon>Pseudomonadota</taxon>
        <taxon>Alphaproteobacteria</taxon>
        <taxon>Hyphomicrobiales</taxon>
        <taxon>Lichenihabitantaceae</taxon>
        <taxon>Lichenifustis</taxon>
    </lineage>
</organism>
<keyword evidence="5 6" id="KW-0472">Membrane</keyword>
<evidence type="ECO:0000256" key="1">
    <source>
        <dbReference type="ARBA" id="ARBA00004651"/>
    </source>
</evidence>
<feature type="transmembrane region" description="Helical" evidence="6">
    <location>
        <begin position="314"/>
        <end position="331"/>
    </location>
</feature>
<dbReference type="InterPro" id="IPR001851">
    <property type="entry name" value="ABC_transp_permease"/>
</dbReference>
<gene>
    <name evidence="7" type="ORF">M8523_24770</name>
</gene>
<dbReference type="RefSeq" id="WP_282587595.1">
    <property type="nucleotide sequence ID" value="NZ_JAMOIM010000022.1"/>
</dbReference>
<proteinExistence type="predicted"/>
<protein>
    <submittedName>
        <fullName evidence="7">ABC transporter permease</fullName>
    </submittedName>
</protein>
<name>A0AA41Z8F1_9HYPH</name>